<dbReference type="Pfam" id="PF19905">
    <property type="entry name" value="DUF6378"/>
    <property type="match status" value="1"/>
</dbReference>
<evidence type="ECO:0000313" key="3">
    <source>
        <dbReference type="Proteomes" id="UP000002541"/>
    </source>
</evidence>
<dbReference type="RefSeq" id="YP_655637.1">
    <property type="nucleotide sequence ID" value="NC_008203.1"/>
</dbReference>
<evidence type="ECO:0000313" key="2">
    <source>
        <dbReference type="EMBL" id="ABE67377.1"/>
    </source>
</evidence>
<protein>
    <recommendedName>
        <fullName evidence="1">DUF6378 domain-containing protein</fullName>
    </recommendedName>
</protein>
<proteinExistence type="predicted"/>
<accession>Q1A0F9</accession>
<sequence length="162" mass="18262">MTETILEEAQRLIDGDRQQTYGKAIDSFERIAGLWTAYLSPIEPLTAMDVANLMSLLKISRAKSALSTPEVIHRDSYVDLAGYAALAVRCHEEILESQKPEPRSWDNLLDVPDHVKVVTNATGVRWQLYPNDIHLSRCGRRRWSGGTGTHEERLMGPFTEVV</sequence>
<dbReference type="OrthoDB" id="22240at10239"/>
<organism evidence="2 3">
    <name type="scientific">Mycobacterium phage Che12</name>
    <dbReference type="NCBI Taxonomy" id="2911435"/>
    <lineage>
        <taxon>Viruses</taxon>
        <taxon>Duplodnaviria</taxon>
        <taxon>Heunggongvirae</taxon>
        <taxon>Uroviricota</taxon>
        <taxon>Caudoviricetes</taxon>
        <taxon>Fromanvirus</taxon>
        <taxon>Fromanvirus Che12</taxon>
    </lineage>
</organism>
<dbReference type="EMBL" id="DQ398043">
    <property type="protein sequence ID" value="ABE67377.1"/>
    <property type="molecule type" value="Genomic_DNA"/>
</dbReference>
<dbReference type="Proteomes" id="UP000002541">
    <property type="component" value="Segment"/>
</dbReference>
<reference evidence="2 3" key="1">
    <citation type="journal article" date="2006" name="PLoS Genet.">
        <title>Exploring the mycobacteriophage metaproteome: phage genomics as an educational platform.</title>
        <authorList>
            <person name="Hatfull G.F."/>
            <person name="Pedulla M.L."/>
            <person name="Jacobs-Sera D."/>
            <person name="Cichon P.M."/>
            <person name="Foley A."/>
            <person name="Ford M.E."/>
            <person name="Gonda R.M."/>
            <person name="Houtz J.M."/>
            <person name="Hryckowian A.J."/>
            <person name="Kelchner V.A."/>
            <person name="Namburi S."/>
            <person name="Pajcini K.V."/>
            <person name="Popovich M.G."/>
            <person name="Schleicher D.T."/>
            <person name="Simanek B.Z."/>
            <person name="Smith A.L."/>
            <person name="Zdanowicz G.M."/>
            <person name="Kumar V."/>
            <person name="Peebles C.L."/>
            <person name="Jacobs W.R.Jr."/>
            <person name="Lawrence J.G."/>
            <person name="Hendrix R.W."/>
        </authorList>
    </citation>
    <scope>NUCLEOTIDE SEQUENCE [LARGE SCALE GENOMIC DNA]</scope>
</reference>
<dbReference type="KEGG" id="vg:4156918"/>
<feature type="domain" description="DUF6378" evidence="1">
    <location>
        <begin position="4"/>
        <end position="90"/>
    </location>
</feature>
<keyword evidence="3" id="KW-1185">Reference proteome</keyword>
<name>Q1A0F9_9CAUD</name>
<evidence type="ECO:0000259" key="1">
    <source>
        <dbReference type="Pfam" id="PF19905"/>
    </source>
</evidence>
<gene>
    <name evidence="2" type="primary">58</name>
    <name evidence="2" type="ORF">PBI_CHE12_58</name>
</gene>
<dbReference type="InterPro" id="IPR045958">
    <property type="entry name" value="DUF6378"/>
</dbReference>